<accession>A0A7S7SN14</accession>
<organism evidence="2 3">
    <name type="scientific">Paludibaculum fermentans</name>
    <dbReference type="NCBI Taxonomy" id="1473598"/>
    <lineage>
        <taxon>Bacteria</taxon>
        <taxon>Pseudomonadati</taxon>
        <taxon>Acidobacteriota</taxon>
        <taxon>Terriglobia</taxon>
        <taxon>Bryobacterales</taxon>
        <taxon>Bryobacteraceae</taxon>
        <taxon>Paludibaculum</taxon>
    </lineage>
</organism>
<dbReference type="SUPFAM" id="SSF53850">
    <property type="entry name" value="Periplasmic binding protein-like II"/>
    <property type="match status" value="1"/>
</dbReference>
<proteinExistence type="predicted"/>
<dbReference type="Pfam" id="PF12974">
    <property type="entry name" value="Phosphonate-bd"/>
    <property type="match status" value="1"/>
</dbReference>
<keyword evidence="3" id="KW-1185">Reference proteome</keyword>
<dbReference type="RefSeq" id="WP_194451267.1">
    <property type="nucleotide sequence ID" value="NZ_CP063849.1"/>
</dbReference>
<name>A0A7S7SN14_PALFE</name>
<protein>
    <submittedName>
        <fullName evidence="2">PhnD/SsuA/transferrin family substrate-binding protein</fullName>
    </submittedName>
</protein>
<evidence type="ECO:0000313" key="2">
    <source>
        <dbReference type="EMBL" id="QOY89605.1"/>
    </source>
</evidence>
<dbReference type="Proteomes" id="UP000593892">
    <property type="component" value="Chromosome"/>
</dbReference>
<keyword evidence="1" id="KW-0732">Signal</keyword>
<evidence type="ECO:0000313" key="3">
    <source>
        <dbReference type="Proteomes" id="UP000593892"/>
    </source>
</evidence>
<dbReference type="EMBL" id="CP063849">
    <property type="protein sequence ID" value="QOY89605.1"/>
    <property type="molecule type" value="Genomic_DNA"/>
</dbReference>
<dbReference type="KEGG" id="pfer:IRI77_06540"/>
<feature type="chain" id="PRO_5032877457" evidence="1">
    <location>
        <begin position="35"/>
        <end position="346"/>
    </location>
</feature>
<evidence type="ECO:0000256" key="1">
    <source>
        <dbReference type="SAM" id="SignalP"/>
    </source>
</evidence>
<gene>
    <name evidence="2" type="ORF">IRI77_06540</name>
</gene>
<sequence>MRRPCHRKSVVHFLHALSRWWMLAVLLSLQLSMAQTASSAGADSPDGRGLRRTHLNVVASNRMLNNVNPNDIRAALRLWFETVGRQRGFLLDCRVDIIDNISSLKARLQEKSVDVIIPGIAEYLELESSHLMVPILTLALNSSGGAAYPYVLLVNPDSNLASIAGLRGKNILVSSRGGSNTALAWTDVLLNRERLGRASTFFGSIKEAAKAQTCILPLFFGTVDACVVDEVNLNLAKEMNPQLSRLKVLVRSRPMVESVIAMPVEPHPYHAELLDAILSLNEDVRHRQLLMVFKTDRILRLQASDLDPVRDLWKEYYRLPGASTVRMPPPVPVVESGLPDRGKGRN</sequence>
<feature type="signal peptide" evidence="1">
    <location>
        <begin position="1"/>
        <end position="34"/>
    </location>
</feature>
<dbReference type="Gene3D" id="3.40.190.10">
    <property type="entry name" value="Periplasmic binding protein-like II"/>
    <property type="match status" value="1"/>
</dbReference>
<dbReference type="AlphaFoldDB" id="A0A7S7SN14"/>
<reference evidence="2 3" key="1">
    <citation type="submission" date="2020-10" db="EMBL/GenBank/DDBJ databases">
        <title>Complete genome sequence of Paludibaculum fermentans P105T, a facultatively anaerobic acidobacterium capable of dissimilatory Fe(III) reduction.</title>
        <authorList>
            <person name="Dedysh S.N."/>
            <person name="Beletsky A.V."/>
            <person name="Kulichevskaya I.S."/>
            <person name="Mardanov A.V."/>
            <person name="Ravin N.V."/>
        </authorList>
    </citation>
    <scope>NUCLEOTIDE SEQUENCE [LARGE SCALE GENOMIC DNA]</scope>
    <source>
        <strain evidence="2 3">P105</strain>
    </source>
</reference>